<dbReference type="PATRIC" id="fig|1396.535.peg.4874"/>
<protein>
    <recommendedName>
        <fullName evidence="3">Integrase</fullName>
    </recommendedName>
</protein>
<dbReference type="EMBL" id="LJKE01000058">
    <property type="protein sequence ID" value="KZD63297.1"/>
    <property type="molecule type" value="Genomic_DNA"/>
</dbReference>
<sequence length="40" mass="4769">MRIRNEKYSMTTKETKNTIEGFSSFLLNKGRKPSTIKRYI</sequence>
<evidence type="ECO:0000313" key="1">
    <source>
        <dbReference type="EMBL" id="KZD63297.1"/>
    </source>
</evidence>
<accession>A0A164NB56</accession>
<reference evidence="1 2" key="1">
    <citation type="submission" date="2015-09" db="EMBL/GenBank/DDBJ databases">
        <title>Bacillus cereus food isolates.</title>
        <authorList>
            <person name="Boekhorst J."/>
        </authorList>
    </citation>
    <scope>NUCLEOTIDE SEQUENCE [LARGE SCALE GENOMIC DNA]</scope>
    <source>
        <strain evidence="1 2">B4088</strain>
    </source>
</reference>
<comment type="caution">
    <text evidence="1">The sequence shown here is derived from an EMBL/GenBank/DDBJ whole genome shotgun (WGS) entry which is preliminary data.</text>
</comment>
<organism evidence="1 2">
    <name type="scientific">Bacillus cereus</name>
    <dbReference type="NCBI Taxonomy" id="1396"/>
    <lineage>
        <taxon>Bacteria</taxon>
        <taxon>Bacillati</taxon>
        <taxon>Bacillota</taxon>
        <taxon>Bacilli</taxon>
        <taxon>Bacillales</taxon>
        <taxon>Bacillaceae</taxon>
        <taxon>Bacillus</taxon>
        <taxon>Bacillus cereus group</taxon>
    </lineage>
</organism>
<dbReference type="Proteomes" id="UP000076482">
    <property type="component" value="Unassembled WGS sequence"/>
</dbReference>
<gene>
    <name evidence="1" type="ORF">B4088_3369</name>
</gene>
<name>A0A164NB56_BACCE</name>
<dbReference type="AlphaFoldDB" id="A0A164NB56"/>
<evidence type="ECO:0008006" key="3">
    <source>
        <dbReference type="Google" id="ProtNLM"/>
    </source>
</evidence>
<evidence type="ECO:0000313" key="2">
    <source>
        <dbReference type="Proteomes" id="UP000076482"/>
    </source>
</evidence>
<proteinExistence type="predicted"/>